<sequence length="273" mass="31778">MQEERHIYYDDDLKIEAYSLQGVVQEFPNHFHNFYVIGYIENGQRHMRCKACDYDLDPGCLILFNPQDNHQCAPINQNPLDYRAINIDIQTMEQYAYEITGKKVQPYFSQHVVFDSDCAQSLARLYTLIVHKAPVLEKEEAFCFLLQQLLLQFCDGTTLTERDALGNFQEIREYLDAHYPENISLEQLARISGCSKSYLVRSFTHTLGISPYRYLQTVRLEKAKDMLQRGKLAVEVAIDCGFADQSHFSNAFKRFIGLTPNQYRQIFLKNAKN</sequence>
<dbReference type="PANTHER" id="PTHR46796">
    <property type="entry name" value="HTH-TYPE TRANSCRIPTIONAL ACTIVATOR RHAS-RELATED"/>
    <property type="match status" value="1"/>
</dbReference>
<reference evidence="5 6" key="1">
    <citation type="submission" date="2011-11" db="EMBL/GenBank/DDBJ databases">
        <title>Complete sequence of Spirochaeta sp. grapes.</title>
        <authorList>
            <consortium name="US DOE Joint Genome Institute"/>
            <person name="Lucas S."/>
            <person name="Han J."/>
            <person name="Lapidus A."/>
            <person name="Cheng J.-F."/>
            <person name="Goodwin L."/>
            <person name="Pitluck S."/>
            <person name="Peters L."/>
            <person name="Ovchinnikova G."/>
            <person name="Munk A.C."/>
            <person name="Detter J.C."/>
            <person name="Han C."/>
            <person name="Tapia R."/>
            <person name="Land M."/>
            <person name="Hauser L."/>
            <person name="Kyrpides N."/>
            <person name="Ivanova N."/>
            <person name="Pagani I."/>
            <person name="Ritalahtilisa K."/>
            <person name="Loeffler F."/>
            <person name="Woyke T."/>
        </authorList>
    </citation>
    <scope>NUCLEOTIDE SEQUENCE [LARGE SCALE GENOMIC DNA]</scope>
    <source>
        <strain evidence="6">ATCC BAA-1885 / DSM 22778 / Grapes</strain>
    </source>
</reference>
<proteinExistence type="predicted"/>
<gene>
    <name evidence="5" type="ordered locus">SpiGrapes_0511</name>
</gene>
<dbReference type="PRINTS" id="PR00032">
    <property type="entry name" value="HTHARAC"/>
</dbReference>
<name>G8QWS1_SPHPG</name>
<dbReference type="SMART" id="SM00342">
    <property type="entry name" value="HTH_ARAC"/>
    <property type="match status" value="1"/>
</dbReference>
<evidence type="ECO:0000259" key="4">
    <source>
        <dbReference type="PROSITE" id="PS01124"/>
    </source>
</evidence>
<dbReference type="Pfam" id="PF02311">
    <property type="entry name" value="AraC_binding"/>
    <property type="match status" value="1"/>
</dbReference>
<dbReference type="AlphaFoldDB" id="G8QWS1"/>
<dbReference type="InterPro" id="IPR037923">
    <property type="entry name" value="HTH-like"/>
</dbReference>
<dbReference type="PROSITE" id="PS01124">
    <property type="entry name" value="HTH_ARAC_FAMILY_2"/>
    <property type="match status" value="1"/>
</dbReference>
<dbReference type="InterPro" id="IPR050204">
    <property type="entry name" value="AraC_XylS_family_regulators"/>
</dbReference>
<organism evidence="5 6">
    <name type="scientific">Sphaerochaeta pleomorpha (strain ATCC BAA-1885 / DSM 22778 / Grapes)</name>
    <dbReference type="NCBI Taxonomy" id="158190"/>
    <lineage>
        <taxon>Bacteria</taxon>
        <taxon>Pseudomonadati</taxon>
        <taxon>Spirochaetota</taxon>
        <taxon>Spirochaetia</taxon>
        <taxon>Spirochaetales</taxon>
        <taxon>Sphaerochaetaceae</taxon>
        <taxon>Sphaerochaeta</taxon>
    </lineage>
</organism>
<dbReference type="SUPFAM" id="SSF46689">
    <property type="entry name" value="Homeodomain-like"/>
    <property type="match status" value="2"/>
</dbReference>
<protein>
    <submittedName>
        <fullName evidence="5">DNA-binding domain-containing protein, AraC-type</fullName>
    </submittedName>
</protein>
<evidence type="ECO:0000313" key="5">
    <source>
        <dbReference type="EMBL" id="AEV28365.1"/>
    </source>
</evidence>
<keyword evidence="3" id="KW-0804">Transcription</keyword>
<dbReference type="Pfam" id="PF12833">
    <property type="entry name" value="HTH_18"/>
    <property type="match status" value="1"/>
</dbReference>
<dbReference type="eggNOG" id="COG2207">
    <property type="taxonomic scope" value="Bacteria"/>
</dbReference>
<evidence type="ECO:0000256" key="1">
    <source>
        <dbReference type="ARBA" id="ARBA00023015"/>
    </source>
</evidence>
<dbReference type="STRING" id="158190.SpiGrapes_0511"/>
<evidence type="ECO:0000256" key="2">
    <source>
        <dbReference type="ARBA" id="ARBA00023125"/>
    </source>
</evidence>
<feature type="domain" description="HTH araC/xylS-type" evidence="4">
    <location>
        <begin position="169"/>
        <end position="266"/>
    </location>
</feature>
<keyword evidence="1" id="KW-0805">Transcription regulation</keyword>
<dbReference type="Proteomes" id="UP000005632">
    <property type="component" value="Chromosome"/>
</dbReference>
<dbReference type="HOGENOM" id="CLU_000445_88_16_12"/>
<dbReference type="InterPro" id="IPR018060">
    <property type="entry name" value="HTH_AraC"/>
</dbReference>
<dbReference type="Gene3D" id="1.10.10.60">
    <property type="entry name" value="Homeodomain-like"/>
    <property type="match status" value="2"/>
</dbReference>
<dbReference type="InterPro" id="IPR009057">
    <property type="entry name" value="Homeodomain-like_sf"/>
</dbReference>
<dbReference type="PANTHER" id="PTHR46796:SF2">
    <property type="entry name" value="TRANSCRIPTIONAL REGULATORY PROTEIN"/>
    <property type="match status" value="1"/>
</dbReference>
<dbReference type="SUPFAM" id="SSF51215">
    <property type="entry name" value="Regulatory protein AraC"/>
    <property type="match status" value="1"/>
</dbReference>
<evidence type="ECO:0000313" key="6">
    <source>
        <dbReference type="Proteomes" id="UP000005632"/>
    </source>
</evidence>
<dbReference type="OrthoDB" id="183331at2"/>
<dbReference type="GO" id="GO:0003700">
    <property type="term" value="F:DNA-binding transcription factor activity"/>
    <property type="evidence" value="ECO:0007669"/>
    <property type="project" value="InterPro"/>
</dbReference>
<dbReference type="EMBL" id="CP003155">
    <property type="protein sequence ID" value="AEV28365.1"/>
    <property type="molecule type" value="Genomic_DNA"/>
</dbReference>
<dbReference type="GO" id="GO:0043565">
    <property type="term" value="F:sequence-specific DNA binding"/>
    <property type="evidence" value="ECO:0007669"/>
    <property type="project" value="InterPro"/>
</dbReference>
<evidence type="ECO:0000256" key="3">
    <source>
        <dbReference type="ARBA" id="ARBA00023163"/>
    </source>
</evidence>
<keyword evidence="6" id="KW-1185">Reference proteome</keyword>
<keyword evidence="2 5" id="KW-0238">DNA-binding</keyword>
<dbReference type="KEGG" id="sgp:SpiGrapes_0511"/>
<dbReference type="RefSeq" id="WP_014269214.1">
    <property type="nucleotide sequence ID" value="NC_016633.1"/>
</dbReference>
<accession>G8QWS1</accession>
<dbReference type="InterPro" id="IPR020449">
    <property type="entry name" value="Tscrpt_reg_AraC-type_HTH"/>
</dbReference>
<dbReference type="InterPro" id="IPR003313">
    <property type="entry name" value="AraC-bd"/>
</dbReference>